<dbReference type="FunFam" id="2.30.29.30:FF:000203">
    <property type="entry name" value="PH domain-containing protein"/>
    <property type="match status" value="1"/>
</dbReference>
<dbReference type="SMART" id="SM00233">
    <property type="entry name" value="PH"/>
    <property type="match status" value="1"/>
</dbReference>
<feature type="compositionally biased region" description="Low complexity" evidence="1">
    <location>
        <begin position="1337"/>
        <end position="1350"/>
    </location>
</feature>
<feature type="compositionally biased region" description="Polar residues" evidence="1">
    <location>
        <begin position="1067"/>
        <end position="1077"/>
    </location>
</feature>
<feature type="region of interest" description="Disordered" evidence="1">
    <location>
        <begin position="805"/>
        <end position="919"/>
    </location>
</feature>
<feature type="compositionally biased region" description="Pro residues" evidence="1">
    <location>
        <begin position="628"/>
        <end position="637"/>
    </location>
</feature>
<dbReference type="InterPro" id="IPR058155">
    <property type="entry name" value="Skg3/CAF120-like_PH"/>
</dbReference>
<feature type="domain" description="PH" evidence="2">
    <location>
        <begin position="122"/>
        <end position="238"/>
    </location>
</feature>
<protein>
    <recommendedName>
        <fullName evidence="2">PH domain-containing protein</fullName>
    </recommendedName>
</protein>
<dbReference type="Pfam" id="PF25381">
    <property type="entry name" value="PH_26"/>
    <property type="match status" value="1"/>
</dbReference>
<dbReference type="InterPro" id="IPR001849">
    <property type="entry name" value="PH_domain"/>
</dbReference>
<dbReference type="SUPFAM" id="SSF50729">
    <property type="entry name" value="PH domain-like"/>
    <property type="match status" value="1"/>
</dbReference>
<feature type="region of interest" description="Disordered" evidence="1">
    <location>
        <begin position="482"/>
        <end position="562"/>
    </location>
</feature>
<evidence type="ECO:0000259" key="2">
    <source>
        <dbReference type="PROSITE" id="PS50003"/>
    </source>
</evidence>
<sequence length="1350" mass="149416">MVRSRRVLSFMSEWGGNNTLHKRNTSSTPASPAPASPSIKQPSAMTSPSPNFSSSNMALDNINSSYDYQSPTPNARARSDSRPSSRPMSMIQTYQPPMMDVSHDTLPELQRIFTFLNSHSNKLYQEGYFLKFHDTDSRGRPAPDRAWQECFAQLVGTILSLWDASELDRVGGDTEVLPTFINLTDAAIHMMPSMVLSDGKKLDNILSVSTAASNKYLFHFNSFNSLTQWTAGIRLAMYEHTTLQEAYTGALIAGKGKQLNNIRAILDRVRPKHEEWVRVRFGAGTPWRRCWCVVSPPDEKEFIKLQKSQKKQNLYNRSPVVLKGEINFYDTKKVNKKTKPIATVKDCYSCYAIYPQSKPLIDQSTLVKMEGKITIHSNPVSITEGFVFVMPESHPAVSGFEILLRFLFPVFDTFALYGRPNKLVADVLDTRGLMFAMPSDRRYGYLEMWDVVSLIHTEGSQSWSERQWRKALKDLTSTRMLTTPSRGTSIAGSRRNTISRTGTRNSNLRFDEKGSVRSQPSTRQSSPSRNVGFDTQPQGPRRVDSAPLTSAFATPRHQRSISEANGYKQYHDAGRSSPLANAVDYPETRQQFSNSNNTPQRSSEDILSDGESPGSEVRDLPEVQARPTEPPRGPVELPPTFAHGPSQRPPVQPYHPPPMMKPNTQMDPATLHQLADATHVPLPAGIAAAGAAAAWRSQENLANRRSGEYGRDGPQMHLNGDGRSHQADQYQQNMNMSGSRSGHSGSRLPTIPASPYIEQPEFVESPTVYQPSAPPVPEHAELLPSQLRGNHADHANDINYVNHADLAHRPRPGSGDSQPNILRKPVPGRSSISSRGDPDSRSTKSSSLGSLRNDIIDPEALDRLNAADSALARMPSQSSSRYDDDSISTTTPDYASTYSEEIPQPRKLPERAERPRSGMLKLIGNPDLITKADVVVGDAHYKSDAKSTEAGPDIPTIDFGPTYSLAPDGKRPGTSGTMTQLLHDNGFSQSRENLAASPNEKRVDAYVSGRTTPNAPIHMRSSSASPQYDENRTMAWQPGMTAHGRTHSENKKLDPEEWVAQRATRPFSPQMSPNFMHNRSKSHTPPPLGRTHSGDWTHLQRTPEAMPARPPSRPLSRPLSRGAGILLEQKPTNLSAREQETVARLTGTPLIDLKHNAKPPQKPSAEGLTAYIDRREKDKAKAKIHPNRNTAAMQAEIDRRTMAAQQRQMLEMREMEQQMMKQQMAMSQGGGGGYGSPSVMGAPQGYPQPAFAYGSPAHMQQMYAQQQQQQSGYFPPPGMSPGMSQGIQSGWGTPSPQSVSGGAYFQQPGQAIPMQPQQQQIQQQQPTTQRYGASFDQAQAAARFAHQQKK</sequence>
<feature type="compositionally biased region" description="Low complexity" evidence="1">
    <location>
        <begin position="516"/>
        <end position="529"/>
    </location>
</feature>
<feature type="compositionally biased region" description="Pro residues" evidence="1">
    <location>
        <begin position="647"/>
        <end position="660"/>
    </location>
</feature>
<feature type="compositionally biased region" description="Polar residues" evidence="1">
    <location>
        <begin position="1285"/>
        <end position="1300"/>
    </location>
</feature>
<evidence type="ECO:0000313" key="3">
    <source>
        <dbReference type="EMBL" id="KAH7123544.1"/>
    </source>
</evidence>
<feature type="region of interest" description="Disordered" evidence="1">
    <location>
        <begin position="589"/>
        <end position="666"/>
    </location>
</feature>
<dbReference type="EMBL" id="JAGMWT010000008">
    <property type="protein sequence ID" value="KAH7123544.1"/>
    <property type="molecule type" value="Genomic_DNA"/>
</dbReference>
<organism evidence="3 4">
    <name type="scientific">Dendryphion nanum</name>
    <dbReference type="NCBI Taxonomy" id="256645"/>
    <lineage>
        <taxon>Eukaryota</taxon>
        <taxon>Fungi</taxon>
        <taxon>Dikarya</taxon>
        <taxon>Ascomycota</taxon>
        <taxon>Pezizomycotina</taxon>
        <taxon>Dothideomycetes</taxon>
        <taxon>Pleosporomycetidae</taxon>
        <taxon>Pleosporales</taxon>
        <taxon>Torulaceae</taxon>
        <taxon>Dendryphion</taxon>
    </lineage>
</organism>
<feature type="region of interest" description="Disordered" evidence="1">
    <location>
        <begin position="1259"/>
        <end position="1350"/>
    </location>
</feature>
<feature type="compositionally biased region" description="Polar residues" evidence="1">
    <location>
        <begin position="589"/>
        <end position="601"/>
    </location>
</feature>
<proteinExistence type="predicted"/>
<feature type="compositionally biased region" description="Low complexity" evidence="1">
    <location>
        <begin position="843"/>
        <end position="852"/>
    </location>
</feature>
<feature type="compositionally biased region" description="Low complexity" evidence="1">
    <location>
        <begin position="1306"/>
        <end position="1329"/>
    </location>
</feature>
<dbReference type="Gene3D" id="2.30.29.30">
    <property type="entry name" value="Pleckstrin-homology domain (PH domain)/Phosphotyrosine-binding domain (PTB)"/>
    <property type="match status" value="1"/>
</dbReference>
<keyword evidence="4" id="KW-1185">Reference proteome</keyword>
<dbReference type="InterPro" id="IPR011993">
    <property type="entry name" value="PH-like_dom_sf"/>
</dbReference>
<feature type="compositionally biased region" description="Low complexity" evidence="1">
    <location>
        <begin position="1259"/>
        <end position="1270"/>
    </location>
</feature>
<feature type="compositionally biased region" description="Basic and acidic residues" evidence="1">
    <location>
        <begin position="903"/>
        <end position="916"/>
    </location>
</feature>
<dbReference type="PROSITE" id="PS50003">
    <property type="entry name" value="PH_DOMAIN"/>
    <property type="match status" value="1"/>
</dbReference>
<feature type="region of interest" description="Disordered" evidence="1">
    <location>
        <begin position="704"/>
        <end position="792"/>
    </location>
</feature>
<accession>A0A9P9ILC1</accession>
<feature type="compositionally biased region" description="Polar residues" evidence="1">
    <location>
        <begin position="39"/>
        <end position="73"/>
    </location>
</feature>
<dbReference type="OrthoDB" id="5563754at2759"/>
<name>A0A9P9ILC1_9PLEO</name>
<feature type="compositionally biased region" description="Polar residues" evidence="1">
    <location>
        <begin position="482"/>
        <end position="508"/>
    </location>
</feature>
<gene>
    <name evidence="3" type="ORF">B0J11DRAFT_550453</name>
</gene>
<evidence type="ECO:0000256" key="1">
    <source>
        <dbReference type="SAM" id="MobiDB-lite"/>
    </source>
</evidence>
<reference evidence="3" key="1">
    <citation type="journal article" date="2021" name="Nat. Commun.">
        <title>Genetic determinants of endophytism in the Arabidopsis root mycobiome.</title>
        <authorList>
            <person name="Mesny F."/>
            <person name="Miyauchi S."/>
            <person name="Thiergart T."/>
            <person name="Pickel B."/>
            <person name="Atanasova L."/>
            <person name="Karlsson M."/>
            <person name="Huettel B."/>
            <person name="Barry K.W."/>
            <person name="Haridas S."/>
            <person name="Chen C."/>
            <person name="Bauer D."/>
            <person name="Andreopoulos W."/>
            <person name="Pangilinan J."/>
            <person name="LaButti K."/>
            <person name="Riley R."/>
            <person name="Lipzen A."/>
            <person name="Clum A."/>
            <person name="Drula E."/>
            <person name="Henrissat B."/>
            <person name="Kohler A."/>
            <person name="Grigoriev I.V."/>
            <person name="Martin F.M."/>
            <person name="Hacquard S."/>
        </authorList>
    </citation>
    <scope>NUCLEOTIDE SEQUENCE</scope>
    <source>
        <strain evidence="3">MPI-CAGE-CH-0243</strain>
    </source>
</reference>
<feature type="compositionally biased region" description="Low complexity" evidence="1">
    <location>
        <begin position="737"/>
        <end position="747"/>
    </location>
</feature>
<feature type="compositionally biased region" description="Polar residues" evidence="1">
    <location>
        <begin position="727"/>
        <end position="736"/>
    </location>
</feature>
<comment type="caution">
    <text evidence="3">The sequence shown here is derived from an EMBL/GenBank/DDBJ whole genome shotgun (WGS) entry which is preliminary data.</text>
</comment>
<evidence type="ECO:0000313" key="4">
    <source>
        <dbReference type="Proteomes" id="UP000700596"/>
    </source>
</evidence>
<dbReference type="Proteomes" id="UP000700596">
    <property type="component" value="Unassembled WGS sequence"/>
</dbReference>
<feature type="region of interest" description="Disordered" evidence="1">
    <location>
        <begin position="15"/>
        <end position="90"/>
    </location>
</feature>
<feature type="region of interest" description="Disordered" evidence="1">
    <location>
        <begin position="1067"/>
        <end position="1095"/>
    </location>
</feature>
<feature type="compositionally biased region" description="Polar residues" evidence="1">
    <location>
        <begin position="887"/>
        <end position="899"/>
    </location>
</feature>